<protein>
    <recommendedName>
        <fullName evidence="4">AsmA-like C-terminal domain-containing protein</fullName>
    </recommendedName>
</protein>
<name>A0A7T7KKQ3_9HYPH</name>
<dbReference type="AlphaFoldDB" id="A0A7T7KKQ3"/>
<accession>A0A7T7KKQ3</accession>
<keyword evidence="1" id="KW-1133">Transmembrane helix</keyword>
<reference evidence="2 3" key="1">
    <citation type="submission" date="2020-12" db="EMBL/GenBank/DDBJ databases">
        <authorList>
            <person name="Zheng R.K."/>
            <person name="Sun C.M."/>
        </authorList>
    </citation>
    <scope>NUCLEOTIDE SEQUENCE [LARGE SCALE GENOMIC DNA]</scope>
    <source>
        <strain evidence="2 3">ZRK001</strain>
    </source>
</reference>
<proteinExistence type="predicted"/>
<evidence type="ECO:0000256" key="1">
    <source>
        <dbReference type="SAM" id="Phobius"/>
    </source>
</evidence>
<gene>
    <name evidence="2" type="ORF">JET14_16640</name>
</gene>
<dbReference type="GO" id="GO:0005886">
    <property type="term" value="C:plasma membrane"/>
    <property type="evidence" value="ECO:0007669"/>
    <property type="project" value="TreeGrafter"/>
</dbReference>
<dbReference type="InterPro" id="IPR052894">
    <property type="entry name" value="AsmA-related"/>
</dbReference>
<feature type="transmembrane region" description="Helical" evidence="1">
    <location>
        <begin position="7"/>
        <end position="27"/>
    </location>
</feature>
<evidence type="ECO:0008006" key="4">
    <source>
        <dbReference type="Google" id="ProtNLM"/>
    </source>
</evidence>
<dbReference type="PANTHER" id="PTHR30441">
    <property type="entry name" value="DUF748 DOMAIN-CONTAINING PROTEIN"/>
    <property type="match status" value="1"/>
</dbReference>
<dbReference type="GO" id="GO:0090313">
    <property type="term" value="P:regulation of protein targeting to membrane"/>
    <property type="evidence" value="ECO:0007669"/>
    <property type="project" value="TreeGrafter"/>
</dbReference>
<evidence type="ECO:0000313" key="3">
    <source>
        <dbReference type="Proteomes" id="UP000596083"/>
    </source>
</evidence>
<keyword evidence="1" id="KW-0812">Transmembrane</keyword>
<organism evidence="2 3">
    <name type="scientific">Martelella lutilitoris</name>
    <dbReference type="NCBI Taxonomy" id="2583532"/>
    <lineage>
        <taxon>Bacteria</taxon>
        <taxon>Pseudomonadati</taxon>
        <taxon>Pseudomonadota</taxon>
        <taxon>Alphaproteobacteria</taxon>
        <taxon>Hyphomicrobiales</taxon>
        <taxon>Aurantimonadaceae</taxon>
        <taxon>Martelella</taxon>
    </lineage>
</organism>
<evidence type="ECO:0000313" key="2">
    <source>
        <dbReference type="EMBL" id="QQM29901.1"/>
    </source>
</evidence>
<dbReference type="Proteomes" id="UP000596083">
    <property type="component" value="Chromosome"/>
</dbReference>
<dbReference type="RefSeq" id="WP_200334927.1">
    <property type="nucleotide sequence ID" value="NZ_CP066786.1"/>
</dbReference>
<dbReference type="EMBL" id="CP066786">
    <property type="protein sequence ID" value="QQM29901.1"/>
    <property type="molecule type" value="Genomic_DNA"/>
</dbReference>
<dbReference type="KEGG" id="mlut:JET14_16640"/>
<keyword evidence="1" id="KW-0472">Membrane</keyword>
<sequence>MGRPARILLAIVLLAGVAVYYLVPVIITPQAMADNLEDELSGWLGAPATISGDLDISYWPRPRITATAVSVARPDGTGPLIYGNSARLVADFGFIGALSGRPSFSDLKLDGAVIILEQPDEAIGPPANALGQTIADLRGGNETPGRSAGPGPLSVTNSTLGFTEKGETRVIKGVNAELDWPTLSGRASLSGSAILAERDTTLSLEAGKAADLIAGNASPINLSITSQTADIRFDGTASSSRPYLLNGTFSLSTSALQEMMARMGVESSLLRNVDNASLNGKVSRSGGSLRFSPVDLTIGAAKGNGVLDIVPSSPEGPVGISATMALQDISLRDAQSSLAAWIDAVAPVDEGSDGDNLPLPELDLRVSAGSVRLSDLTLRDVAASIIRTGTQTSFDIADSLLDDGSLYAHLAVRTDGFATIRMNAENVRSAPLFRQMGFSVPLESNHFDLEMSYEARLPLSAGANDDVSGRFRFSGREGNLIWLDLGDILQSAATSNNFAFSPLKREAFAFTSVSGRGSVSGTNIHLDEMVMKTTDGRVRLAGDVDIGSGQIEAMLTRWNRNAEEEPVSVRISGNALAALARRIETPADLLE</sequence>
<dbReference type="PANTHER" id="PTHR30441:SF4">
    <property type="entry name" value="PROTEIN ASMA"/>
    <property type="match status" value="1"/>
</dbReference>